<feature type="region of interest" description="Disordered" evidence="1">
    <location>
        <begin position="120"/>
        <end position="142"/>
    </location>
</feature>
<evidence type="ECO:0000313" key="3">
    <source>
        <dbReference type="Proteomes" id="UP000664940"/>
    </source>
</evidence>
<sequence length="142" mass="14535">MGLVNAASPLPAGCWEPERDLGVAGMEGSGGLPVGGKDPEPGTPRAGPVSHFMVSPCPSILQMRLKKHKVKTPCRIQADGTSAPKATTSLWAAPCLPTPPLSPPSGLSLQGRAIQTWGRGSCWHHPHPPRLGGRAGAGGGQS</sequence>
<reference evidence="2 3" key="1">
    <citation type="journal article" date="2020" name="Nature">
        <title>Six reference-quality genomes reveal evolution of bat adaptations.</title>
        <authorList>
            <person name="Jebb D."/>
            <person name="Huang Z."/>
            <person name="Pippel M."/>
            <person name="Hughes G.M."/>
            <person name="Lavrichenko K."/>
            <person name="Devanna P."/>
            <person name="Winkler S."/>
            <person name="Jermiin L.S."/>
            <person name="Skirmuntt E.C."/>
            <person name="Katzourakis A."/>
            <person name="Burkitt-Gray L."/>
            <person name="Ray D.A."/>
            <person name="Sullivan K.A.M."/>
            <person name="Roscito J.G."/>
            <person name="Kirilenko B.M."/>
            <person name="Davalos L.M."/>
            <person name="Corthals A.P."/>
            <person name="Power M.L."/>
            <person name="Jones G."/>
            <person name="Ransome R.D."/>
            <person name="Dechmann D.K.N."/>
            <person name="Locatelli A.G."/>
            <person name="Puechmaille S.J."/>
            <person name="Fedrigo O."/>
            <person name="Jarvis E.D."/>
            <person name="Hiller M."/>
            <person name="Vernes S.C."/>
            <person name="Myers E.W."/>
            <person name="Teeling E.C."/>
        </authorList>
    </citation>
    <scope>NUCLEOTIDE SEQUENCE [LARGE SCALE GENOMIC DNA]</scope>
    <source>
        <strain evidence="2">Bat1K_MPI-CBG_1</strain>
    </source>
</reference>
<protein>
    <submittedName>
        <fullName evidence="2">Uncharacterized protein</fullName>
    </submittedName>
</protein>
<dbReference type="AlphaFoldDB" id="A0A834A848"/>
<accession>A0A834A848</accession>
<gene>
    <name evidence="2" type="ORF">HJG60_011024</name>
</gene>
<organism evidence="2 3">
    <name type="scientific">Phyllostomus discolor</name>
    <name type="common">pale spear-nosed bat</name>
    <dbReference type="NCBI Taxonomy" id="89673"/>
    <lineage>
        <taxon>Eukaryota</taxon>
        <taxon>Metazoa</taxon>
        <taxon>Chordata</taxon>
        <taxon>Craniata</taxon>
        <taxon>Vertebrata</taxon>
        <taxon>Euteleostomi</taxon>
        <taxon>Mammalia</taxon>
        <taxon>Eutheria</taxon>
        <taxon>Laurasiatheria</taxon>
        <taxon>Chiroptera</taxon>
        <taxon>Yangochiroptera</taxon>
        <taxon>Phyllostomidae</taxon>
        <taxon>Phyllostominae</taxon>
        <taxon>Phyllostomus</taxon>
    </lineage>
</organism>
<dbReference type="Proteomes" id="UP000664940">
    <property type="component" value="Unassembled WGS sequence"/>
</dbReference>
<evidence type="ECO:0000256" key="1">
    <source>
        <dbReference type="SAM" id="MobiDB-lite"/>
    </source>
</evidence>
<name>A0A834A848_9CHIR</name>
<dbReference type="EMBL" id="JABVXQ010000005">
    <property type="protein sequence ID" value="KAF6109833.1"/>
    <property type="molecule type" value="Genomic_DNA"/>
</dbReference>
<feature type="compositionally biased region" description="Gly residues" evidence="1">
    <location>
        <begin position="133"/>
        <end position="142"/>
    </location>
</feature>
<feature type="compositionally biased region" description="Gly residues" evidence="1">
    <location>
        <begin position="25"/>
        <end position="34"/>
    </location>
</feature>
<evidence type="ECO:0000313" key="2">
    <source>
        <dbReference type="EMBL" id="KAF6109833.1"/>
    </source>
</evidence>
<proteinExistence type="predicted"/>
<comment type="caution">
    <text evidence="2">The sequence shown here is derived from an EMBL/GenBank/DDBJ whole genome shotgun (WGS) entry which is preliminary data.</text>
</comment>
<feature type="region of interest" description="Disordered" evidence="1">
    <location>
        <begin position="14"/>
        <end position="51"/>
    </location>
</feature>